<dbReference type="GO" id="GO:0008198">
    <property type="term" value="F:ferrous iron binding"/>
    <property type="evidence" value="ECO:0007669"/>
    <property type="project" value="TreeGrafter"/>
</dbReference>
<comment type="caution">
    <text evidence="11">The sequence shown here is derived from an EMBL/GenBank/DDBJ whole genome shotgun (WGS) entry which is preliminary data.</text>
</comment>
<evidence type="ECO:0000256" key="10">
    <source>
        <dbReference type="ARBA" id="ARBA00023239"/>
    </source>
</evidence>
<name>A0A433X3F1_9HYPH</name>
<dbReference type="GO" id="GO:0042840">
    <property type="term" value="P:D-glucuronate catabolic process"/>
    <property type="evidence" value="ECO:0007669"/>
    <property type="project" value="TreeGrafter"/>
</dbReference>
<evidence type="ECO:0000256" key="2">
    <source>
        <dbReference type="ARBA" id="ARBA00001936"/>
    </source>
</evidence>
<dbReference type="PANTHER" id="PTHR30387">
    <property type="entry name" value="MANNONATE DEHYDRATASE"/>
    <property type="match status" value="1"/>
</dbReference>
<comment type="cofactor">
    <cofactor evidence="2">
        <name>Mn(2+)</name>
        <dbReference type="ChEBI" id="CHEBI:29035"/>
    </cofactor>
</comment>
<dbReference type="OrthoDB" id="9780250at2"/>
<evidence type="ECO:0000256" key="9">
    <source>
        <dbReference type="ARBA" id="ARBA00023211"/>
    </source>
</evidence>
<evidence type="ECO:0000256" key="1">
    <source>
        <dbReference type="ARBA" id="ARBA00001794"/>
    </source>
</evidence>
<keyword evidence="9" id="KW-0464">Manganese</keyword>
<keyword evidence="8" id="KW-0408">Iron</keyword>
<dbReference type="GO" id="GO:0008927">
    <property type="term" value="F:mannonate dehydratase activity"/>
    <property type="evidence" value="ECO:0007669"/>
    <property type="project" value="UniProtKB-EC"/>
</dbReference>
<comment type="pathway">
    <text evidence="5">Carbohydrate metabolism; pentose and glucuronate interconversion.</text>
</comment>
<dbReference type="EC" id="4.2.1.8" evidence="7"/>
<organism evidence="11 12">
    <name type="scientific">Arsenicitalea aurantiaca</name>
    <dbReference type="NCBI Taxonomy" id="1783274"/>
    <lineage>
        <taxon>Bacteria</taxon>
        <taxon>Pseudomonadati</taxon>
        <taxon>Pseudomonadota</taxon>
        <taxon>Alphaproteobacteria</taxon>
        <taxon>Hyphomicrobiales</taxon>
        <taxon>Devosiaceae</taxon>
        <taxon>Arsenicitalea</taxon>
    </lineage>
</organism>
<keyword evidence="12" id="KW-1185">Reference proteome</keyword>
<reference evidence="11 12" key="1">
    <citation type="journal article" date="2016" name="Int. J. Syst. Evol. Microbiol.">
        <title>Arsenicitalea aurantiaca gen. nov., sp. nov., a new member of the family Hyphomicrobiaceae, isolated from high-arsenic sediment.</title>
        <authorList>
            <person name="Mu Y."/>
            <person name="Zhou L."/>
            <person name="Zeng X.C."/>
            <person name="Liu L."/>
            <person name="Pan Y."/>
            <person name="Chen X."/>
            <person name="Wang J."/>
            <person name="Li S."/>
            <person name="Li W.J."/>
            <person name="Wang Y."/>
        </authorList>
    </citation>
    <scope>NUCLEOTIDE SEQUENCE [LARGE SCALE GENOMIC DNA]</scope>
    <source>
        <strain evidence="11 12">42-50</strain>
    </source>
</reference>
<dbReference type="AlphaFoldDB" id="A0A433X3F1"/>
<comment type="catalytic activity">
    <reaction evidence="1">
        <text>D-mannonate = 2-dehydro-3-deoxy-D-gluconate + H2O</text>
        <dbReference type="Rhea" id="RHEA:20097"/>
        <dbReference type="ChEBI" id="CHEBI:15377"/>
        <dbReference type="ChEBI" id="CHEBI:17767"/>
        <dbReference type="ChEBI" id="CHEBI:57990"/>
        <dbReference type="EC" id="4.2.1.8"/>
    </reaction>
</comment>
<sequence length="376" mass="41519">MRVGLTLAGDRLNEDAARFAAQLGVTDVVIHLVNYSNAADPSAYTERGEVGPILGDVSDEALWSYERMKGAVDMLARHGIRVAALENLSPKFWSDILLDGPDRDAQMEGLKTLVRDAGRAGIPVIGYNFSIAGVWGWQRVPRGRAGAVTVQFRMDEIEHDRPIPDGMVWNMRYRPERPGAPAVSVSDEEIWDRLERFLAELVPVAEEAGVRLAAHPDDPPVERLRGAARLVNSPDKYDRLLSLAPSPANALEFCVGSIQEMQSGDVYEATRHFARQGALAYVHFRNVRGKVPDYIETFVDDGDVDMAEIVRILRDEKFEGVLVPDHVPDLASPSPWHAGNAYTIGYMRALILNADSLGPSWSAARDRQAPQRAGMQ</sequence>
<evidence type="ECO:0000256" key="7">
    <source>
        <dbReference type="ARBA" id="ARBA00012927"/>
    </source>
</evidence>
<evidence type="ECO:0000256" key="4">
    <source>
        <dbReference type="ARBA" id="ARBA00002713"/>
    </source>
</evidence>
<proteinExistence type="inferred from homology"/>
<dbReference type="RefSeq" id="WP_127189730.1">
    <property type="nucleotide sequence ID" value="NZ_RZNJ01000007.1"/>
</dbReference>
<dbReference type="GO" id="GO:0030145">
    <property type="term" value="F:manganese ion binding"/>
    <property type="evidence" value="ECO:0007669"/>
    <property type="project" value="TreeGrafter"/>
</dbReference>
<evidence type="ECO:0000256" key="8">
    <source>
        <dbReference type="ARBA" id="ARBA00023004"/>
    </source>
</evidence>
<evidence type="ECO:0000256" key="6">
    <source>
        <dbReference type="ARBA" id="ARBA00007389"/>
    </source>
</evidence>
<dbReference type="SUPFAM" id="SSF51658">
    <property type="entry name" value="Xylose isomerase-like"/>
    <property type="match status" value="1"/>
</dbReference>
<dbReference type="InterPro" id="IPR004628">
    <property type="entry name" value="Man_deHydtase"/>
</dbReference>
<protein>
    <recommendedName>
        <fullName evidence="7">mannonate dehydratase</fullName>
        <ecNumber evidence="7">4.2.1.8</ecNumber>
    </recommendedName>
</protein>
<dbReference type="Pfam" id="PF03786">
    <property type="entry name" value="UxuA"/>
    <property type="match status" value="1"/>
</dbReference>
<evidence type="ECO:0000256" key="5">
    <source>
        <dbReference type="ARBA" id="ARBA00004892"/>
    </source>
</evidence>
<dbReference type="EMBL" id="RZNJ01000007">
    <property type="protein sequence ID" value="RUT28595.1"/>
    <property type="molecule type" value="Genomic_DNA"/>
</dbReference>
<dbReference type="InterPro" id="IPR036237">
    <property type="entry name" value="Xyl_isomerase-like_sf"/>
</dbReference>
<evidence type="ECO:0000313" key="11">
    <source>
        <dbReference type="EMBL" id="RUT28595.1"/>
    </source>
</evidence>
<comment type="similarity">
    <text evidence="6">Belongs to the mannonate dehydratase family.</text>
</comment>
<comment type="cofactor">
    <cofactor evidence="3">
        <name>Fe(2+)</name>
        <dbReference type="ChEBI" id="CHEBI:29033"/>
    </cofactor>
</comment>
<keyword evidence="10" id="KW-0456">Lyase</keyword>
<comment type="function">
    <text evidence="4">Catalyzes the dehydration of D-mannonate.</text>
</comment>
<accession>A0A433X3F1</accession>
<dbReference type="Proteomes" id="UP000281547">
    <property type="component" value="Unassembled WGS sequence"/>
</dbReference>
<dbReference type="UniPathway" id="UPA00246"/>
<dbReference type="PANTHER" id="PTHR30387:SF2">
    <property type="entry name" value="MANNONATE DEHYDRATASE"/>
    <property type="match status" value="1"/>
</dbReference>
<dbReference type="Gene3D" id="3.20.20.150">
    <property type="entry name" value="Divalent-metal-dependent TIM barrel enzymes"/>
    <property type="match status" value="1"/>
</dbReference>
<evidence type="ECO:0000313" key="12">
    <source>
        <dbReference type="Proteomes" id="UP000281547"/>
    </source>
</evidence>
<gene>
    <name evidence="11" type="ORF">EMQ25_16625</name>
</gene>
<evidence type="ECO:0000256" key="3">
    <source>
        <dbReference type="ARBA" id="ARBA00001954"/>
    </source>
</evidence>